<gene>
    <name evidence="2" type="ORF">SAMN06296036_117123</name>
</gene>
<keyword evidence="1" id="KW-1133">Transmembrane helix</keyword>
<evidence type="ECO:0000313" key="3">
    <source>
        <dbReference type="Proteomes" id="UP000192907"/>
    </source>
</evidence>
<dbReference type="RefSeq" id="WP_207912326.1">
    <property type="nucleotide sequence ID" value="NZ_SLZT01000017.1"/>
</dbReference>
<keyword evidence="1" id="KW-0472">Membrane</keyword>
<feature type="transmembrane region" description="Helical" evidence="1">
    <location>
        <begin position="6"/>
        <end position="36"/>
    </location>
</feature>
<evidence type="ECO:0000313" key="2">
    <source>
        <dbReference type="EMBL" id="SMF55478.1"/>
    </source>
</evidence>
<reference evidence="3" key="1">
    <citation type="submission" date="2017-04" db="EMBL/GenBank/DDBJ databases">
        <authorList>
            <person name="Varghese N."/>
            <person name="Submissions S."/>
        </authorList>
    </citation>
    <scope>NUCLEOTIDE SEQUENCE [LARGE SCALE GENOMIC DNA]</scope>
    <source>
        <strain evidence="3">RKEM611</strain>
    </source>
</reference>
<evidence type="ECO:0000256" key="1">
    <source>
        <dbReference type="SAM" id="Phobius"/>
    </source>
</evidence>
<name>A0A1Y6CHL9_9BACT</name>
<keyword evidence="1" id="KW-0812">Transmembrane</keyword>
<keyword evidence="3" id="KW-1185">Reference proteome</keyword>
<proteinExistence type="predicted"/>
<sequence>MLPIRILFHCIPIVPVFFELYFLTVALVLLVAIFYVKTFKIGQQIEDFPKDGSEEELQELKTLRNRWKSLTFLQEDE</sequence>
<accession>A0A1Y6CHL9</accession>
<organism evidence="2 3">
    <name type="scientific">Pseudobacteriovorax antillogorgiicola</name>
    <dbReference type="NCBI Taxonomy" id="1513793"/>
    <lineage>
        <taxon>Bacteria</taxon>
        <taxon>Pseudomonadati</taxon>
        <taxon>Bdellovibrionota</taxon>
        <taxon>Oligoflexia</taxon>
        <taxon>Oligoflexales</taxon>
        <taxon>Pseudobacteriovoracaceae</taxon>
        <taxon>Pseudobacteriovorax</taxon>
    </lineage>
</organism>
<dbReference type="STRING" id="1513793.SAMN06296036_117123"/>
<protein>
    <submittedName>
        <fullName evidence="2">Uncharacterized protein</fullName>
    </submittedName>
</protein>
<dbReference type="AlphaFoldDB" id="A0A1Y6CHL9"/>
<dbReference type="Proteomes" id="UP000192907">
    <property type="component" value="Unassembled WGS sequence"/>
</dbReference>
<dbReference type="EMBL" id="FWZT01000017">
    <property type="protein sequence ID" value="SMF55478.1"/>
    <property type="molecule type" value="Genomic_DNA"/>
</dbReference>